<dbReference type="RefSeq" id="WP_164040040.1">
    <property type="nucleotide sequence ID" value="NZ_JAAGNZ010000001.1"/>
</dbReference>
<dbReference type="CDD" id="cd08054">
    <property type="entry name" value="gp6"/>
    <property type="match status" value="1"/>
</dbReference>
<organism evidence="1 2">
    <name type="scientific">Spirosoma agri</name>
    <dbReference type="NCBI Taxonomy" id="1987381"/>
    <lineage>
        <taxon>Bacteria</taxon>
        <taxon>Pseudomonadati</taxon>
        <taxon>Bacteroidota</taxon>
        <taxon>Cytophagia</taxon>
        <taxon>Cytophagales</taxon>
        <taxon>Cytophagaceae</taxon>
        <taxon>Spirosoma</taxon>
    </lineage>
</organism>
<dbReference type="AlphaFoldDB" id="A0A6M0IJ52"/>
<dbReference type="EMBL" id="JAAGNZ010000001">
    <property type="protein sequence ID" value="NEU68316.1"/>
    <property type="molecule type" value="Genomic_DNA"/>
</dbReference>
<protein>
    <submittedName>
        <fullName evidence="1">Phage gp6-like head-tail connector protein</fullName>
    </submittedName>
</protein>
<evidence type="ECO:0000313" key="2">
    <source>
        <dbReference type="Proteomes" id="UP000477386"/>
    </source>
</evidence>
<sequence>MLTARPQNPAVPLDPVMDLATACEWLRTDVGAMAELGVAADLMRSAMARIETMCKQPIFARDYFAFGEGFGLQADLPSLNVLSVTKIEYRLMGSADWVTLDASSYDWTETGELTFYPLAQMITGVSRIRVSYRAGYEPTSVPADIVQAIRLLIGRWYDIRSDEKKEVPSHAEWLIKDYVLPIL</sequence>
<name>A0A6M0IJ52_9BACT</name>
<dbReference type="Gene3D" id="1.10.3230.30">
    <property type="entry name" value="Phage gp6-like head-tail connector protein"/>
    <property type="match status" value="1"/>
</dbReference>
<comment type="caution">
    <text evidence="1">The sequence shown here is derived from an EMBL/GenBank/DDBJ whole genome shotgun (WGS) entry which is preliminary data.</text>
</comment>
<keyword evidence="2" id="KW-1185">Reference proteome</keyword>
<accession>A0A6M0IJ52</accession>
<dbReference type="Proteomes" id="UP000477386">
    <property type="component" value="Unassembled WGS sequence"/>
</dbReference>
<evidence type="ECO:0000313" key="1">
    <source>
        <dbReference type="EMBL" id="NEU68316.1"/>
    </source>
</evidence>
<reference evidence="1 2" key="1">
    <citation type="submission" date="2020-02" db="EMBL/GenBank/DDBJ databases">
        <title>Draft genome sequence of two Spirosoma agri KCTC 52727 and Spirosoma terrae KCTC 52035.</title>
        <authorList>
            <person name="Rojas J."/>
            <person name="Ambika Manirajan B."/>
            <person name="Ratering S."/>
            <person name="Suarez C."/>
            <person name="Schnell S."/>
        </authorList>
    </citation>
    <scope>NUCLEOTIDE SEQUENCE [LARGE SCALE GENOMIC DNA]</scope>
    <source>
        <strain evidence="1 2">KCTC 52727</strain>
    </source>
</reference>
<proteinExistence type="predicted"/>
<gene>
    <name evidence="1" type="ORF">GK091_15595</name>
</gene>